<dbReference type="Proteomes" id="UP000252085">
    <property type="component" value="Unassembled WGS sequence"/>
</dbReference>
<name>A0A367R7J5_NOSPU</name>
<dbReference type="AlphaFoldDB" id="A0A367R7J5"/>
<accession>A0A367R7J5</accession>
<proteinExistence type="predicted"/>
<comment type="caution">
    <text evidence="1">The sequence shown here is derived from an EMBL/GenBank/DDBJ whole genome shotgun (WGS) entry which is preliminary data.</text>
</comment>
<sequence>MVISALFMVQILFLQNEFFSSLCVLCASAVNYLFNRRDTEGAEREKKSFDVLYTKYISPSKPALDIPKTRW</sequence>
<organism evidence="1 2">
    <name type="scientific">Nostoc punctiforme NIES-2108</name>
    <dbReference type="NCBI Taxonomy" id="1356359"/>
    <lineage>
        <taxon>Bacteria</taxon>
        <taxon>Bacillati</taxon>
        <taxon>Cyanobacteriota</taxon>
        <taxon>Cyanophyceae</taxon>
        <taxon>Nostocales</taxon>
        <taxon>Nostocaceae</taxon>
        <taxon>Nostoc</taxon>
    </lineage>
</organism>
<evidence type="ECO:0000313" key="1">
    <source>
        <dbReference type="EMBL" id="RCJ31900.1"/>
    </source>
</evidence>
<gene>
    <name evidence="1" type="ORF">A6769_29765</name>
</gene>
<evidence type="ECO:0000313" key="2">
    <source>
        <dbReference type="Proteomes" id="UP000252085"/>
    </source>
</evidence>
<reference evidence="1 2" key="1">
    <citation type="submission" date="2016-04" db="EMBL/GenBank/DDBJ databases">
        <authorList>
            <person name="Evans L.H."/>
            <person name="Alamgir A."/>
            <person name="Owens N."/>
            <person name="Weber N.D."/>
            <person name="Virtaneva K."/>
            <person name="Barbian K."/>
            <person name="Babar A."/>
            <person name="Rosenke K."/>
        </authorList>
    </citation>
    <scope>NUCLEOTIDE SEQUENCE [LARGE SCALE GENOMIC DNA]</scope>
    <source>
        <strain evidence="1">NIES-2108</strain>
    </source>
</reference>
<protein>
    <submittedName>
        <fullName evidence="1">Uncharacterized protein</fullName>
    </submittedName>
</protein>
<dbReference type="EMBL" id="LXQE01000171">
    <property type="protein sequence ID" value="RCJ31900.1"/>
    <property type="molecule type" value="Genomic_DNA"/>
</dbReference>